<gene>
    <name evidence="1" type="ORF">DXX93_03935</name>
</gene>
<reference evidence="1 2" key="1">
    <citation type="submission" date="2018-08" db="EMBL/GenBank/DDBJ databases">
        <title>Thalassotalea euphylliae genome.</title>
        <authorList>
            <person name="Summers S."/>
            <person name="Rice S.A."/>
            <person name="Freckelton M.L."/>
            <person name="Nedved B.T."/>
            <person name="Hadfield M.G."/>
        </authorList>
    </citation>
    <scope>NUCLEOTIDE SEQUENCE [LARGE SCALE GENOMIC DNA]</scope>
    <source>
        <strain evidence="1 2">H1</strain>
    </source>
</reference>
<organism evidence="1 2">
    <name type="scientific">Thalassotalea euphylliae</name>
    <dbReference type="NCBI Taxonomy" id="1655234"/>
    <lineage>
        <taxon>Bacteria</taxon>
        <taxon>Pseudomonadati</taxon>
        <taxon>Pseudomonadota</taxon>
        <taxon>Gammaproteobacteria</taxon>
        <taxon>Alteromonadales</taxon>
        <taxon>Colwelliaceae</taxon>
        <taxon>Thalassotalea</taxon>
    </lineage>
</organism>
<dbReference type="Pfam" id="PF11281">
    <property type="entry name" value="DUF3083"/>
    <property type="match status" value="1"/>
</dbReference>
<proteinExistence type="predicted"/>
<name>A0A3E0TMJ3_9GAMM</name>
<protein>
    <submittedName>
        <fullName evidence="1">DUF3083 family protein</fullName>
    </submittedName>
</protein>
<accession>A0A3E0TMJ3</accession>
<dbReference type="OrthoDB" id="6288569at2"/>
<comment type="caution">
    <text evidence="1">The sequence shown here is derived from an EMBL/GenBank/DDBJ whole genome shotgun (WGS) entry which is preliminary data.</text>
</comment>
<sequence>MSIIRKRSAAHKAYIPTNARNNHYLLAEFPLTDRIVNAFCSQPSQSDSPYETLYQSLSNKLFELSQSFEINNCLLIANDKLARVRYSQEMHQWQTNQQILFYYNPSYHQLQKSFFDANYRAEKITLLFLATGTELRVNAASFHAKVSQLLQEFKRSLGQGLDIGTFNFRLRDHQHLTYDLFARQKTGNDSKAHKLRTIKVRYASQNVELPSSQRQMTYATINIPVKPDLVSLAEIDHSSDDPYNPLYTLVTDAFSRAAKRFNLNNGALIANGLIPIVRHNEHETVSRIGELQMLGYNPEQSPCGLISKWDARHLVDNIQLVLVATKDNQTDSAHAKFLNQIEQAIKQMAQELSLTPEQDEVIVRFHQHIAYNLTAELS</sequence>
<dbReference type="EMBL" id="QUOU01000001">
    <property type="protein sequence ID" value="REL25791.1"/>
    <property type="molecule type" value="Genomic_DNA"/>
</dbReference>
<dbReference type="RefSeq" id="WP_116006917.1">
    <property type="nucleotide sequence ID" value="NZ_QUOU01000001.1"/>
</dbReference>
<dbReference type="AlphaFoldDB" id="A0A3E0TMJ3"/>
<evidence type="ECO:0000313" key="1">
    <source>
        <dbReference type="EMBL" id="REL25791.1"/>
    </source>
</evidence>
<evidence type="ECO:0000313" key="2">
    <source>
        <dbReference type="Proteomes" id="UP000256478"/>
    </source>
</evidence>
<dbReference type="Proteomes" id="UP000256478">
    <property type="component" value="Unassembled WGS sequence"/>
</dbReference>
<dbReference type="InterPro" id="IPR021433">
    <property type="entry name" value="DUF3083"/>
</dbReference>